<dbReference type="GO" id="GO:1990281">
    <property type="term" value="C:efflux pump complex"/>
    <property type="evidence" value="ECO:0007669"/>
    <property type="project" value="TreeGrafter"/>
</dbReference>
<dbReference type="PROSITE" id="PS51257">
    <property type="entry name" value="PROKAR_LIPOPROTEIN"/>
    <property type="match status" value="1"/>
</dbReference>
<proteinExistence type="inferred from homology"/>
<feature type="signal peptide" evidence="5">
    <location>
        <begin position="1"/>
        <end position="21"/>
    </location>
</feature>
<dbReference type="Gene3D" id="2.40.30.170">
    <property type="match status" value="1"/>
</dbReference>
<evidence type="ECO:0000259" key="9">
    <source>
        <dbReference type="Pfam" id="PF25967"/>
    </source>
</evidence>
<dbReference type="InterPro" id="IPR058627">
    <property type="entry name" value="MdtA-like_C"/>
</dbReference>
<evidence type="ECO:0000259" key="8">
    <source>
        <dbReference type="Pfam" id="PF25954"/>
    </source>
</evidence>
<evidence type="ECO:0000259" key="6">
    <source>
        <dbReference type="Pfam" id="PF25876"/>
    </source>
</evidence>
<evidence type="ECO:0000313" key="10">
    <source>
        <dbReference type="EMBL" id="QID16960.1"/>
    </source>
</evidence>
<keyword evidence="4" id="KW-0175">Coiled coil</keyword>
<dbReference type="Pfam" id="PF25954">
    <property type="entry name" value="Beta-barrel_RND_2"/>
    <property type="match status" value="1"/>
</dbReference>
<dbReference type="Pfam" id="PF25967">
    <property type="entry name" value="RND-MFP_C"/>
    <property type="match status" value="1"/>
</dbReference>
<evidence type="ECO:0000256" key="4">
    <source>
        <dbReference type="SAM" id="Coils"/>
    </source>
</evidence>
<comment type="similarity">
    <text evidence="2">Belongs to the membrane fusion protein (MFP) (TC 8.A.1) family.</text>
</comment>
<dbReference type="InterPro" id="IPR058624">
    <property type="entry name" value="MdtA-like_HH"/>
</dbReference>
<keyword evidence="11" id="KW-1185">Reference proteome</keyword>
<dbReference type="Gene3D" id="2.40.420.20">
    <property type="match status" value="1"/>
</dbReference>
<dbReference type="Gene3D" id="1.10.287.470">
    <property type="entry name" value="Helix hairpin bin"/>
    <property type="match status" value="1"/>
</dbReference>
<comment type="subcellular location">
    <subcellularLocation>
        <location evidence="1">Cell envelope</location>
    </subcellularLocation>
</comment>
<keyword evidence="3" id="KW-0813">Transport</keyword>
<dbReference type="Proteomes" id="UP000501991">
    <property type="component" value="Chromosome"/>
</dbReference>
<dbReference type="EMBL" id="CP048836">
    <property type="protein sequence ID" value="QID16960.1"/>
    <property type="molecule type" value="Genomic_DNA"/>
</dbReference>
<accession>A0A6C1B3Q5</accession>
<dbReference type="AlphaFoldDB" id="A0A6C1B3Q5"/>
<evidence type="ECO:0000256" key="1">
    <source>
        <dbReference type="ARBA" id="ARBA00004196"/>
    </source>
</evidence>
<dbReference type="InterPro" id="IPR006143">
    <property type="entry name" value="RND_pump_MFP"/>
</dbReference>
<dbReference type="InterPro" id="IPR058792">
    <property type="entry name" value="Beta-barrel_RND_2"/>
</dbReference>
<evidence type="ECO:0000256" key="3">
    <source>
        <dbReference type="ARBA" id="ARBA00022448"/>
    </source>
</evidence>
<dbReference type="Pfam" id="PF25917">
    <property type="entry name" value="BSH_RND"/>
    <property type="match status" value="1"/>
</dbReference>
<keyword evidence="5" id="KW-0732">Signal</keyword>
<protein>
    <submittedName>
        <fullName evidence="10">Efflux RND transporter periplasmic adaptor subunit</fullName>
    </submittedName>
</protein>
<feature type="domain" description="CusB-like beta-barrel" evidence="8">
    <location>
        <begin position="203"/>
        <end position="275"/>
    </location>
</feature>
<feature type="chain" id="PRO_5025657563" evidence="5">
    <location>
        <begin position="22"/>
        <end position="364"/>
    </location>
</feature>
<feature type="coiled-coil region" evidence="4">
    <location>
        <begin position="96"/>
        <end position="161"/>
    </location>
</feature>
<feature type="domain" description="Multidrug resistance protein MdtA-like C-terminal permuted SH3" evidence="9">
    <location>
        <begin position="283"/>
        <end position="340"/>
    </location>
</feature>
<feature type="domain" description="Multidrug resistance protein MdtA-like alpha-helical hairpin" evidence="6">
    <location>
        <begin position="98"/>
        <end position="165"/>
    </location>
</feature>
<dbReference type="InterPro" id="IPR058625">
    <property type="entry name" value="MdtA-like_BSH"/>
</dbReference>
<sequence>MRAGMMVAGLAALLVAGCAQEAPPTSTVATVLVQTVGDAAGEQVKAFTGEVVPRHASELGFRVGGKMIAREVDVGDTVRRGQVLARLDGSDLQLSVSAARAQVAAAQSDLALARSELARVEALRQQNFVSDSAVDARRTQAEAATARLREARAQLALAQNQTAYTTLNADADGVVTAVHADAGQVLSAGMPVVTVARDGEREVRINVPEGLQKRVAAGRAAKVTLWADRDAWLSGRVREVAPAADATTRTYAVKVTVDATAEALPLGATATVLFDGGAQPGVRVPLRAVGERDGVPVAWVLDSDRKTVNPVQVTVARFDEAGAVVSEGLAPGTQVVVAGIHLLNPGQVVEPVRASAPVALDAAR</sequence>
<evidence type="ECO:0000256" key="2">
    <source>
        <dbReference type="ARBA" id="ARBA00009477"/>
    </source>
</evidence>
<evidence type="ECO:0000259" key="7">
    <source>
        <dbReference type="Pfam" id="PF25917"/>
    </source>
</evidence>
<dbReference type="GO" id="GO:0015562">
    <property type="term" value="F:efflux transmembrane transporter activity"/>
    <property type="evidence" value="ECO:0007669"/>
    <property type="project" value="TreeGrafter"/>
</dbReference>
<dbReference type="PANTHER" id="PTHR30469:SF15">
    <property type="entry name" value="HLYD FAMILY OF SECRETION PROTEINS"/>
    <property type="match status" value="1"/>
</dbReference>
<dbReference type="NCBIfam" id="TIGR01730">
    <property type="entry name" value="RND_mfp"/>
    <property type="match status" value="1"/>
</dbReference>
<evidence type="ECO:0000313" key="11">
    <source>
        <dbReference type="Proteomes" id="UP000501991"/>
    </source>
</evidence>
<dbReference type="KEGG" id="azq:G3580_04475"/>
<name>A0A6C1B3Q5_9RHOO</name>
<gene>
    <name evidence="10" type="ORF">G3580_04475</name>
</gene>
<evidence type="ECO:0000256" key="5">
    <source>
        <dbReference type="SAM" id="SignalP"/>
    </source>
</evidence>
<feature type="domain" description="Multidrug resistance protein MdtA-like barrel-sandwich hybrid" evidence="7">
    <location>
        <begin position="58"/>
        <end position="191"/>
    </location>
</feature>
<dbReference type="SUPFAM" id="SSF111369">
    <property type="entry name" value="HlyD-like secretion proteins"/>
    <property type="match status" value="1"/>
</dbReference>
<dbReference type="PANTHER" id="PTHR30469">
    <property type="entry name" value="MULTIDRUG RESISTANCE PROTEIN MDTA"/>
    <property type="match status" value="1"/>
</dbReference>
<organism evidence="10 11">
    <name type="scientific">Nitrogeniibacter mangrovi</name>
    <dbReference type="NCBI Taxonomy" id="2016596"/>
    <lineage>
        <taxon>Bacteria</taxon>
        <taxon>Pseudomonadati</taxon>
        <taxon>Pseudomonadota</taxon>
        <taxon>Betaproteobacteria</taxon>
        <taxon>Rhodocyclales</taxon>
        <taxon>Zoogloeaceae</taxon>
        <taxon>Nitrogeniibacter</taxon>
    </lineage>
</organism>
<dbReference type="RefSeq" id="WP_173764126.1">
    <property type="nucleotide sequence ID" value="NZ_CP048836.1"/>
</dbReference>
<dbReference type="Gene3D" id="2.40.50.100">
    <property type="match status" value="1"/>
</dbReference>
<dbReference type="Pfam" id="PF25876">
    <property type="entry name" value="HH_MFP_RND"/>
    <property type="match status" value="1"/>
</dbReference>
<reference evidence="10 11" key="1">
    <citation type="submission" date="2020-02" db="EMBL/GenBank/DDBJ databases">
        <title>Nitrogenibacter mangrovi gen. nov., sp. nov. isolated from mangrove sediment, a denitrifying betaproteobacterium.</title>
        <authorList>
            <person name="Liao H."/>
            <person name="Tian Y."/>
        </authorList>
    </citation>
    <scope>NUCLEOTIDE SEQUENCE [LARGE SCALE GENOMIC DNA]</scope>
    <source>
        <strain evidence="10 11">M9-3-2</strain>
    </source>
</reference>